<dbReference type="GO" id="GO:0048513">
    <property type="term" value="P:animal organ development"/>
    <property type="evidence" value="ECO:0007669"/>
    <property type="project" value="UniProtKB-ARBA"/>
</dbReference>
<dbReference type="GO" id="GO:0003006">
    <property type="term" value="P:developmental process involved in reproduction"/>
    <property type="evidence" value="ECO:0007669"/>
    <property type="project" value="UniProtKB-ARBA"/>
</dbReference>
<dbReference type="Proteomes" id="UP000694843">
    <property type="component" value="Unplaced"/>
</dbReference>
<organism evidence="6 7">
    <name type="scientific">Hyalella azteca</name>
    <name type="common">Amphipod</name>
    <dbReference type="NCBI Taxonomy" id="294128"/>
    <lineage>
        <taxon>Eukaryota</taxon>
        <taxon>Metazoa</taxon>
        <taxon>Ecdysozoa</taxon>
        <taxon>Arthropoda</taxon>
        <taxon>Crustacea</taxon>
        <taxon>Multicrustacea</taxon>
        <taxon>Malacostraca</taxon>
        <taxon>Eumalacostraca</taxon>
        <taxon>Peracarida</taxon>
        <taxon>Amphipoda</taxon>
        <taxon>Senticaudata</taxon>
        <taxon>Talitrida</taxon>
        <taxon>Talitroidea</taxon>
        <taxon>Hyalellidae</taxon>
        <taxon>Hyalella</taxon>
    </lineage>
</organism>
<accession>A0A8B7NV54</accession>
<evidence type="ECO:0000256" key="2">
    <source>
        <dbReference type="PROSITE-ProRule" id="PRU00042"/>
    </source>
</evidence>
<dbReference type="Gene3D" id="3.30.710.10">
    <property type="entry name" value="Potassium Channel Kv1.1, Chain A"/>
    <property type="match status" value="1"/>
</dbReference>
<dbReference type="PANTHER" id="PTHR23110">
    <property type="entry name" value="BTB DOMAIN TRANSCRIPTION FACTOR"/>
    <property type="match status" value="1"/>
</dbReference>
<evidence type="ECO:0000313" key="6">
    <source>
        <dbReference type="Proteomes" id="UP000694843"/>
    </source>
</evidence>
<dbReference type="GeneID" id="108674226"/>
<dbReference type="SUPFAM" id="SSF54695">
    <property type="entry name" value="POZ domain"/>
    <property type="match status" value="1"/>
</dbReference>
<evidence type="ECO:0000259" key="4">
    <source>
        <dbReference type="PROSITE" id="PS50097"/>
    </source>
</evidence>
<feature type="region of interest" description="Disordered" evidence="3">
    <location>
        <begin position="116"/>
        <end position="230"/>
    </location>
</feature>
<dbReference type="GO" id="GO:0008270">
    <property type="term" value="F:zinc ion binding"/>
    <property type="evidence" value="ECO:0007669"/>
    <property type="project" value="UniProtKB-KW"/>
</dbReference>
<keyword evidence="2" id="KW-0479">Metal-binding</keyword>
<proteinExistence type="predicted"/>
<feature type="domain" description="BTB" evidence="4">
    <location>
        <begin position="31"/>
        <end position="96"/>
    </location>
</feature>
<dbReference type="AlphaFoldDB" id="A0A8B7NV54"/>
<dbReference type="RefSeq" id="XP_018017649.1">
    <property type="nucleotide sequence ID" value="XM_018162160.1"/>
</dbReference>
<dbReference type="SMART" id="SM00355">
    <property type="entry name" value="ZnF_C2H2"/>
    <property type="match status" value="2"/>
</dbReference>
<feature type="compositionally biased region" description="Basic and acidic residues" evidence="3">
    <location>
        <begin position="130"/>
        <end position="157"/>
    </location>
</feature>
<dbReference type="GO" id="GO:0005634">
    <property type="term" value="C:nucleus"/>
    <property type="evidence" value="ECO:0007669"/>
    <property type="project" value="TreeGrafter"/>
</dbReference>
<dbReference type="InterPro" id="IPR000210">
    <property type="entry name" value="BTB/POZ_dom"/>
</dbReference>
<dbReference type="CDD" id="cd18315">
    <property type="entry name" value="BTB_POZ_BAB-like"/>
    <property type="match status" value="1"/>
</dbReference>
<dbReference type="InterPro" id="IPR011333">
    <property type="entry name" value="SKP1/BTB/POZ_sf"/>
</dbReference>
<keyword evidence="6" id="KW-1185">Reference proteome</keyword>
<dbReference type="Pfam" id="PF00651">
    <property type="entry name" value="BTB"/>
    <property type="match status" value="1"/>
</dbReference>
<dbReference type="PANTHER" id="PTHR23110:SF98">
    <property type="entry name" value="PRE-LOLA-G, ISOFORM C-RELATED"/>
    <property type="match status" value="1"/>
</dbReference>
<gene>
    <name evidence="7" type="primary">LOC108674226</name>
</gene>
<feature type="region of interest" description="Disordered" evidence="3">
    <location>
        <begin position="248"/>
        <end position="281"/>
    </location>
</feature>
<dbReference type="PROSITE" id="PS50097">
    <property type="entry name" value="BTB"/>
    <property type="match status" value="1"/>
</dbReference>
<keyword evidence="2" id="KW-0862">Zinc</keyword>
<feature type="compositionally biased region" description="Basic residues" evidence="3">
    <location>
        <begin position="185"/>
        <end position="194"/>
    </location>
</feature>
<dbReference type="Gene3D" id="3.30.160.60">
    <property type="entry name" value="Classic Zinc Finger"/>
    <property type="match status" value="2"/>
</dbReference>
<evidence type="ECO:0000259" key="5">
    <source>
        <dbReference type="PROSITE" id="PS50157"/>
    </source>
</evidence>
<evidence type="ECO:0000256" key="3">
    <source>
        <dbReference type="SAM" id="MobiDB-lite"/>
    </source>
</evidence>
<keyword evidence="1" id="KW-0539">Nucleus</keyword>
<evidence type="ECO:0000256" key="1">
    <source>
        <dbReference type="ARBA" id="ARBA00023242"/>
    </source>
</evidence>
<dbReference type="OrthoDB" id="6359816at2759"/>
<dbReference type="InterPro" id="IPR013087">
    <property type="entry name" value="Znf_C2H2_type"/>
</dbReference>
<keyword evidence="2" id="KW-0863">Zinc-finger</keyword>
<name>A0A8B7NV54_HYAAZ</name>
<dbReference type="GO" id="GO:0048666">
    <property type="term" value="P:neuron development"/>
    <property type="evidence" value="ECO:0007669"/>
    <property type="project" value="UniProtKB-ARBA"/>
</dbReference>
<feature type="domain" description="C2H2-type" evidence="5">
    <location>
        <begin position="454"/>
        <end position="481"/>
    </location>
</feature>
<dbReference type="SMART" id="SM00225">
    <property type="entry name" value="BTB"/>
    <property type="match status" value="1"/>
</dbReference>
<dbReference type="InterPro" id="IPR036236">
    <property type="entry name" value="Znf_C2H2_sf"/>
</dbReference>
<dbReference type="Pfam" id="PF00096">
    <property type="entry name" value="zf-C2H2"/>
    <property type="match status" value="1"/>
</dbReference>
<sequence>MTEGLLSLQWNNHKFTLHQMLSSIRKKKSYTDTTLACDGLLYPVHKIVLSMCSKYFEDIFAQTQGQHPVIILKDIKRHELECLLNYMYIGEVNVPQEKLSGLIKAAECLQIKGLAVPDEAPPPNKSNKNIGEKRVRDDSHTSEAKKRKQEALNERSPRTSLTSSRQSTPSKDQDDRNNATSPTHNRNKIGHRNQQRNFEAFSAGGSTNSAINGRDPLSCSPAGEPHCSSMKEENDLEDALVEEQLPEAAIKEEPVYLSDSNSNDEHQMLQSDEASGQESSQLQLMEQLLGQDSAPDSLKEDFDCVEDSTASGDLPGSVDASLDISPNKQRLASPVHSGHHAKDNLNMGQMASSCHSFVSSDANASSASLCTTNFLAADRDSINDVGQHFGTMFRSKPTASSDHQTDFSCLFSGFMGLSHAAHGVRNRVQPTYFGPFLPFEELDLVALVTEERLYQCPGCPRRFGFKSEFKIHYMIHSGEKPYRCHLCPYGTNQKSHLKRHVEQRHNSRESLSRLFPQ</sequence>
<reference evidence="7" key="1">
    <citation type="submission" date="2025-08" db="UniProtKB">
        <authorList>
            <consortium name="RefSeq"/>
        </authorList>
    </citation>
    <scope>IDENTIFICATION</scope>
</reference>
<feature type="domain" description="C2H2-type" evidence="5">
    <location>
        <begin position="482"/>
        <end position="510"/>
    </location>
</feature>
<dbReference type="SUPFAM" id="SSF57667">
    <property type="entry name" value="beta-beta-alpha zinc fingers"/>
    <property type="match status" value="1"/>
</dbReference>
<dbReference type="PROSITE" id="PS50157">
    <property type="entry name" value="ZINC_FINGER_C2H2_2"/>
    <property type="match status" value="2"/>
</dbReference>
<protein>
    <submittedName>
        <fullName evidence="7">Longitudinals lacking protein, isoforms H/M/V isoform X2</fullName>
    </submittedName>
</protein>
<feature type="compositionally biased region" description="Polar residues" evidence="3">
    <location>
        <begin position="158"/>
        <end position="170"/>
    </location>
</feature>
<evidence type="ECO:0000313" key="7">
    <source>
        <dbReference type="RefSeq" id="XP_018017649.1"/>
    </source>
</evidence>
<dbReference type="FunFam" id="3.30.160.60:FF:000448">
    <property type="entry name" value="RE1-silencing transcription factor A"/>
    <property type="match status" value="1"/>
</dbReference>
<dbReference type="InterPro" id="IPR051095">
    <property type="entry name" value="Dros_DevTransReg"/>
</dbReference>
<dbReference type="GO" id="GO:0006357">
    <property type="term" value="P:regulation of transcription by RNA polymerase II"/>
    <property type="evidence" value="ECO:0007669"/>
    <property type="project" value="TreeGrafter"/>
</dbReference>
<dbReference type="PROSITE" id="PS00028">
    <property type="entry name" value="ZINC_FINGER_C2H2_1"/>
    <property type="match status" value="1"/>
</dbReference>